<keyword evidence="4" id="KW-0808">Transferase</keyword>
<dbReference type="CDD" id="cd06223">
    <property type="entry name" value="PRTases_typeI"/>
    <property type="match status" value="1"/>
</dbReference>
<dbReference type="Proteomes" id="UP000195412">
    <property type="component" value="Chromosome I"/>
</dbReference>
<comment type="similarity">
    <text evidence="1">Belongs to the ComF/GntX family.</text>
</comment>
<sequence>MTTCVWCGRTVTPSVTLATLWHWQPLVAPEVCAACRARLRPLHAPQCPRCARQQTTAQVCHDCARWGDAWVNHAVFPYDATLKTYMQQYKFQGDYRLRVVMQPYLRQALARETYDLLVPIPVTAGTWLTRGFNQVTGWLTDQPFQQVLTVDDAHKPRPQSSKTRQERLRTPQPFQLTPNATKILPNQHVLLLDDVYTTGRTLRHAAAQIYLGGAKAVTSLTLAR</sequence>
<evidence type="ECO:0000313" key="4">
    <source>
        <dbReference type="EMBL" id="SMS13724.1"/>
    </source>
</evidence>
<dbReference type="KEGG" id="lzy:LZ3411_0674"/>
<dbReference type="InterPro" id="IPR051910">
    <property type="entry name" value="ComF/GntX_DNA_util-trans"/>
</dbReference>
<feature type="region of interest" description="Disordered" evidence="2">
    <location>
        <begin position="152"/>
        <end position="172"/>
    </location>
</feature>
<dbReference type="EMBL" id="LT854705">
    <property type="protein sequence ID" value="SMS13724.1"/>
    <property type="molecule type" value="Genomic_DNA"/>
</dbReference>
<accession>A0A1Y6JZK6</accession>
<dbReference type="AlphaFoldDB" id="A0A1Y6JZK6"/>
<dbReference type="SUPFAM" id="SSF53271">
    <property type="entry name" value="PRTase-like"/>
    <property type="match status" value="1"/>
</dbReference>
<protein>
    <submittedName>
        <fullName evidence="4">Competence protein F homolog, phosphoribosyltransferase domain / protein YhgH required for utilization of DNA as sole source of carbon and energy</fullName>
    </submittedName>
</protein>
<evidence type="ECO:0000259" key="3">
    <source>
        <dbReference type="Pfam" id="PF00156"/>
    </source>
</evidence>
<name>A0A1Y6JZK6_9LACO</name>
<gene>
    <name evidence="4" type="ORF">LZ3411_0674</name>
</gene>
<evidence type="ECO:0000256" key="2">
    <source>
        <dbReference type="SAM" id="MobiDB-lite"/>
    </source>
</evidence>
<organism evidence="4 5">
    <name type="scientific">Levilactobacillus zymae</name>
    <dbReference type="NCBI Taxonomy" id="267363"/>
    <lineage>
        <taxon>Bacteria</taxon>
        <taxon>Bacillati</taxon>
        <taxon>Bacillota</taxon>
        <taxon>Bacilli</taxon>
        <taxon>Lactobacillales</taxon>
        <taxon>Lactobacillaceae</taxon>
        <taxon>Levilactobacillus</taxon>
    </lineage>
</organism>
<reference evidence="5" key="1">
    <citation type="submission" date="2017-05" db="EMBL/GenBank/DDBJ databases">
        <authorList>
            <person name="Papadimitriou K."/>
        </authorList>
    </citation>
    <scope>NUCLEOTIDE SEQUENCE [LARGE SCALE GENOMIC DNA]</scope>
    <source>
        <strain evidence="5">ACA-DC 3411</strain>
    </source>
</reference>
<feature type="domain" description="Phosphoribosyltransferase" evidence="3">
    <location>
        <begin position="113"/>
        <end position="222"/>
    </location>
</feature>
<dbReference type="RefSeq" id="WP_087741674.1">
    <property type="nucleotide sequence ID" value="NZ_JBPWQU010000012.1"/>
</dbReference>
<dbReference type="GO" id="GO:0016757">
    <property type="term" value="F:glycosyltransferase activity"/>
    <property type="evidence" value="ECO:0007669"/>
    <property type="project" value="UniProtKB-KW"/>
</dbReference>
<dbReference type="PANTHER" id="PTHR47505">
    <property type="entry name" value="DNA UTILIZATION PROTEIN YHGH"/>
    <property type="match status" value="1"/>
</dbReference>
<keyword evidence="4" id="KW-0328">Glycosyltransferase</keyword>
<proteinExistence type="inferred from homology"/>
<dbReference type="Pfam" id="PF00156">
    <property type="entry name" value="Pribosyltran"/>
    <property type="match status" value="1"/>
</dbReference>
<evidence type="ECO:0000256" key="1">
    <source>
        <dbReference type="ARBA" id="ARBA00008007"/>
    </source>
</evidence>
<dbReference type="InterPro" id="IPR000836">
    <property type="entry name" value="PRTase_dom"/>
</dbReference>
<dbReference type="InterPro" id="IPR029057">
    <property type="entry name" value="PRTase-like"/>
</dbReference>
<dbReference type="Gene3D" id="3.40.50.2020">
    <property type="match status" value="1"/>
</dbReference>
<dbReference type="PANTHER" id="PTHR47505:SF1">
    <property type="entry name" value="DNA UTILIZATION PROTEIN YHGH"/>
    <property type="match status" value="1"/>
</dbReference>
<evidence type="ECO:0000313" key="5">
    <source>
        <dbReference type="Proteomes" id="UP000195412"/>
    </source>
</evidence>